<dbReference type="GO" id="GO:0031369">
    <property type="term" value="F:translation initiation factor binding"/>
    <property type="evidence" value="ECO:0007669"/>
    <property type="project" value="TreeGrafter"/>
</dbReference>
<dbReference type="AlphaFoldDB" id="A0A8T1ZED8"/>
<dbReference type="GO" id="GO:0016973">
    <property type="term" value="P:poly(A)+ mRNA export from nucleus"/>
    <property type="evidence" value="ECO:0007669"/>
    <property type="project" value="InterPro"/>
</dbReference>
<dbReference type="EMBL" id="JAEFBJ010000011">
    <property type="protein sequence ID" value="KAG7557585.1"/>
    <property type="molecule type" value="Genomic_DNA"/>
</dbReference>
<reference evidence="2 3" key="1">
    <citation type="submission" date="2020-12" db="EMBL/GenBank/DDBJ databases">
        <title>Concerted genomic and epigenomic changes stabilize Arabidopsis allopolyploids.</title>
        <authorList>
            <person name="Chen Z."/>
        </authorList>
    </citation>
    <scope>NUCLEOTIDE SEQUENCE [LARGE SCALE GENOMIC DNA]</scope>
    <source>
        <strain evidence="2">As9502</strain>
        <tissue evidence="2">Leaf</tissue>
    </source>
</reference>
<keyword evidence="1" id="KW-0175">Coiled coil</keyword>
<dbReference type="PANTHER" id="PTHR12960:SF0">
    <property type="entry name" value="MRNA EXPORT FACTOR GLE1"/>
    <property type="match status" value="1"/>
</dbReference>
<dbReference type="PANTHER" id="PTHR12960">
    <property type="entry name" value="GLE-1-RELATED"/>
    <property type="match status" value="1"/>
</dbReference>
<keyword evidence="3" id="KW-1185">Reference proteome</keyword>
<dbReference type="InterPro" id="IPR012476">
    <property type="entry name" value="GLE1"/>
</dbReference>
<dbReference type="GO" id="GO:0000822">
    <property type="term" value="F:inositol hexakisphosphate binding"/>
    <property type="evidence" value="ECO:0007669"/>
    <property type="project" value="TreeGrafter"/>
</dbReference>
<evidence type="ECO:0000256" key="1">
    <source>
        <dbReference type="SAM" id="Coils"/>
    </source>
</evidence>
<dbReference type="Proteomes" id="UP000694251">
    <property type="component" value="Chromosome 11"/>
</dbReference>
<accession>A0A8T1ZED8</accession>
<dbReference type="Pfam" id="PF07817">
    <property type="entry name" value="GLE1"/>
    <property type="match status" value="1"/>
</dbReference>
<comment type="caution">
    <text evidence="2">The sequence shown here is derived from an EMBL/GenBank/DDBJ whole genome shotgun (WGS) entry which is preliminary data.</text>
</comment>
<protein>
    <submittedName>
        <fullName evidence="2">GLE1-like</fullName>
    </submittedName>
</protein>
<evidence type="ECO:0000313" key="2">
    <source>
        <dbReference type="EMBL" id="KAG7557585.1"/>
    </source>
</evidence>
<evidence type="ECO:0000313" key="3">
    <source>
        <dbReference type="Proteomes" id="UP000694251"/>
    </source>
</evidence>
<organism evidence="2 3">
    <name type="scientific">Arabidopsis suecica</name>
    <name type="common">Swedish thale-cress</name>
    <name type="synonym">Cardaminopsis suecica</name>
    <dbReference type="NCBI Taxonomy" id="45249"/>
    <lineage>
        <taxon>Eukaryota</taxon>
        <taxon>Viridiplantae</taxon>
        <taxon>Streptophyta</taxon>
        <taxon>Embryophyta</taxon>
        <taxon>Tracheophyta</taxon>
        <taxon>Spermatophyta</taxon>
        <taxon>Magnoliopsida</taxon>
        <taxon>eudicotyledons</taxon>
        <taxon>Gunneridae</taxon>
        <taxon>Pentapetalae</taxon>
        <taxon>rosids</taxon>
        <taxon>malvids</taxon>
        <taxon>Brassicales</taxon>
        <taxon>Brassicaceae</taxon>
        <taxon>Camelineae</taxon>
        <taxon>Arabidopsis</taxon>
    </lineage>
</organism>
<dbReference type="GO" id="GO:0044614">
    <property type="term" value="C:nuclear pore cytoplasmic filaments"/>
    <property type="evidence" value="ECO:0007669"/>
    <property type="project" value="TreeGrafter"/>
</dbReference>
<name>A0A8T1ZED8_ARASU</name>
<feature type="coiled-coil region" evidence="1">
    <location>
        <begin position="118"/>
        <end position="263"/>
    </location>
</feature>
<dbReference type="GO" id="GO:0005737">
    <property type="term" value="C:cytoplasm"/>
    <property type="evidence" value="ECO:0007669"/>
    <property type="project" value="TreeGrafter"/>
</dbReference>
<dbReference type="OrthoDB" id="420884at2759"/>
<proteinExistence type="predicted"/>
<gene>
    <name evidence="2" type="ORF">ISN44_As11g035520</name>
</gene>
<dbReference type="GO" id="GO:0005543">
    <property type="term" value="F:phospholipid binding"/>
    <property type="evidence" value="ECO:0007669"/>
    <property type="project" value="TreeGrafter"/>
</dbReference>
<sequence>MRIVVSEPHCPKSVQGFSYDPEPNRSFDRLVCETESFAKKLHALKTGRSDRGFVVRVSEDDMDSDEDVDQSAQEEEEDFSQICTCDDLYLSDDEFDHELEYMMDKIDLSENDYQAKTKEDIKNQVSVLEKEIMNEIETSRSALARVEKYRENRREVERRLDLQYKRKVAEAFDTHMTAVQREHKIKSYIEERKIKRKEAQELAKKRERANQEEKIRQEKGEKEVIERVSVVALTLEKHRLKKLEELEAMNKELKSRLNEDFRSFEKRIGRAIRQITGVKDTVNAKISEIVKVFKDPRCPLSISIAAFAKRMVSCKQNPFACSYIIVYVTSKFPQAMDILLAEFHKACIYTVPNHDVNSQSMWDSEAYERLDSTMRLYGALVQTDIRGGNATNLHGIEHGWAWLARFFNNISAINIATATALNAFLQTAGFGLHQRYKSQFVKVMNVEPEGRTMKTSLLSTEYTAVLDLQNNNQHYQRNDYIDCY</sequence>